<proteinExistence type="predicted"/>
<gene>
    <name evidence="2" type="ORF">VNI00_003049</name>
</gene>
<protein>
    <recommendedName>
        <fullName evidence="4">Securin</fullName>
    </recommendedName>
</protein>
<evidence type="ECO:0000313" key="2">
    <source>
        <dbReference type="EMBL" id="KAK7056493.1"/>
    </source>
</evidence>
<sequence length="167" mass="18495">MSTTPNKANSAAEEIQQGQAQKVTNECSKSIAQLLQEAPRGEKQKYTESSLRTGAEKQNRENRRAGASPYNRGSTEPASVPAPKRSPLPRRLSKAEDLQVPETLEPMVLNGTFPTFDVDTPLSENEDLNISLNVDEVAPVDFPELELGYDEGLILPPFYRPRNVQGW</sequence>
<feature type="compositionally biased region" description="Basic and acidic residues" evidence="1">
    <location>
        <begin position="54"/>
        <end position="64"/>
    </location>
</feature>
<reference evidence="2 3" key="1">
    <citation type="submission" date="2024-01" db="EMBL/GenBank/DDBJ databases">
        <title>A draft genome for a cacao thread blight-causing isolate of Paramarasmius palmivorus.</title>
        <authorList>
            <person name="Baruah I.K."/>
            <person name="Bukari Y."/>
            <person name="Amoako-Attah I."/>
            <person name="Meinhardt L.W."/>
            <person name="Bailey B.A."/>
            <person name="Cohen S.P."/>
        </authorList>
    </citation>
    <scope>NUCLEOTIDE SEQUENCE [LARGE SCALE GENOMIC DNA]</scope>
    <source>
        <strain evidence="2 3">GH-12</strain>
    </source>
</reference>
<accession>A0AAW0DZD2</accession>
<dbReference type="Proteomes" id="UP001383192">
    <property type="component" value="Unassembled WGS sequence"/>
</dbReference>
<evidence type="ECO:0008006" key="4">
    <source>
        <dbReference type="Google" id="ProtNLM"/>
    </source>
</evidence>
<organism evidence="2 3">
    <name type="scientific">Paramarasmius palmivorus</name>
    <dbReference type="NCBI Taxonomy" id="297713"/>
    <lineage>
        <taxon>Eukaryota</taxon>
        <taxon>Fungi</taxon>
        <taxon>Dikarya</taxon>
        <taxon>Basidiomycota</taxon>
        <taxon>Agaricomycotina</taxon>
        <taxon>Agaricomycetes</taxon>
        <taxon>Agaricomycetidae</taxon>
        <taxon>Agaricales</taxon>
        <taxon>Marasmiineae</taxon>
        <taxon>Marasmiaceae</taxon>
        <taxon>Paramarasmius</taxon>
    </lineage>
</organism>
<evidence type="ECO:0000313" key="3">
    <source>
        <dbReference type="Proteomes" id="UP001383192"/>
    </source>
</evidence>
<feature type="region of interest" description="Disordered" evidence="1">
    <location>
        <begin position="1"/>
        <end position="106"/>
    </location>
</feature>
<comment type="caution">
    <text evidence="2">The sequence shown here is derived from an EMBL/GenBank/DDBJ whole genome shotgun (WGS) entry which is preliminary data.</text>
</comment>
<name>A0AAW0DZD2_9AGAR</name>
<feature type="compositionally biased region" description="Polar residues" evidence="1">
    <location>
        <begin position="16"/>
        <end position="33"/>
    </location>
</feature>
<dbReference type="AlphaFoldDB" id="A0AAW0DZD2"/>
<evidence type="ECO:0000256" key="1">
    <source>
        <dbReference type="SAM" id="MobiDB-lite"/>
    </source>
</evidence>
<keyword evidence="3" id="KW-1185">Reference proteome</keyword>
<dbReference type="EMBL" id="JAYKXP010000007">
    <property type="protein sequence ID" value="KAK7056493.1"/>
    <property type="molecule type" value="Genomic_DNA"/>
</dbReference>